<dbReference type="Proteomes" id="UP000955338">
    <property type="component" value="Chromosome"/>
</dbReference>
<name>A0A8E3MHP1_9PAST</name>
<comment type="subcellular location">
    <subcellularLocation>
        <location evidence="1 6">Cytoplasm</location>
        <location evidence="1 6">Nucleoid</location>
    </subcellularLocation>
</comment>
<protein>
    <recommendedName>
        <fullName evidence="3 6">Recombination-associated protein RdgC</fullName>
    </recommendedName>
</protein>
<dbReference type="PANTHER" id="PTHR38103">
    <property type="entry name" value="RECOMBINATION-ASSOCIATED PROTEIN RDGC"/>
    <property type="match status" value="1"/>
</dbReference>
<organism evidence="7 8">
    <name type="scientific">Mergibacter septicus</name>
    <dbReference type="NCBI Taxonomy" id="221402"/>
    <lineage>
        <taxon>Bacteria</taxon>
        <taxon>Pseudomonadati</taxon>
        <taxon>Pseudomonadota</taxon>
        <taxon>Gammaproteobacteria</taxon>
        <taxon>Pasteurellales</taxon>
        <taxon>Pasteurellaceae</taxon>
        <taxon>Mergibacter</taxon>
    </lineage>
</organism>
<keyword evidence="8" id="KW-1185">Reference proteome</keyword>
<dbReference type="NCBIfam" id="NF001462">
    <property type="entry name" value="PRK00321.1-3"/>
    <property type="match status" value="1"/>
</dbReference>
<comment type="similarity">
    <text evidence="2 6">Belongs to the RdgC family.</text>
</comment>
<dbReference type="PANTHER" id="PTHR38103:SF1">
    <property type="entry name" value="RECOMBINATION-ASSOCIATED PROTEIN RDGC"/>
    <property type="match status" value="1"/>
</dbReference>
<evidence type="ECO:0000256" key="6">
    <source>
        <dbReference type="HAMAP-Rule" id="MF_00194"/>
    </source>
</evidence>
<gene>
    <name evidence="6" type="primary">rdgC</name>
    <name evidence="7" type="ORF">CEP48_08255</name>
</gene>
<dbReference type="GO" id="GO:0003690">
    <property type="term" value="F:double-stranded DNA binding"/>
    <property type="evidence" value="ECO:0007669"/>
    <property type="project" value="TreeGrafter"/>
</dbReference>
<dbReference type="GO" id="GO:0005737">
    <property type="term" value="C:cytoplasm"/>
    <property type="evidence" value="ECO:0007669"/>
    <property type="project" value="UniProtKB-UniRule"/>
</dbReference>
<dbReference type="GO" id="GO:0006310">
    <property type="term" value="P:DNA recombination"/>
    <property type="evidence" value="ECO:0007669"/>
    <property type="project" value="UniProtKB-UniRule"/>
</dbReference>
<dbReference type="HAMAP" id="MF_00194">
    <property type="entry name" value="RdgC"/>
    <property type="match status" value="1"/>
</dbReference>
<evidence type="ECO:0000256" key="2">
    <source>
        <dbReference type="ARBA" id="ARBA00008657"/>
    </source>
</evidence>
<dbReference type="GO" id="GO:0000018">
    <property type="term" value="P:regulation of DNA recombination"/>
    <property type="evidence" value="ECO:0007669"/>
    <property type="project" value="TreeGrafter"/>
</dbReference>
<dbReference type="AlphaFoldDB" id="A0A8E3MHP1"/>
<evidence type="ECO:0000313" key="8">
    <source>
        <dbReference type="Proteomes" id="UP000955338"/>
    </source>
</evidence>
<dbReference type="EMBL" id="CP022011">
    <property type="protein sequence ID" value="QDJ15412.1"/>
    <property type="molecule type" value="Genomic_DNA"/>
</dbReference>
<dbReference type="Pfam" id="PF04381">
    <property type="entry name" value="RdgC"/>
    <property type="match status" value="1"/>
</dbReference>
<dbReference type="GO" id="GO:0043590">
    <property type="term" value="C:bacterial nucleoid"/>
    <property type="evidence" value="ECO:0007669"/>
    <property type="project" value="TreeGrafter"/>
</dbReference>
<keyword evidence="5 6" id="KW-0233">DNA recombination</keyword>
<dbReference type="InterPro" id="IPR007476">
    <property type="entry name" value="RdgC"/>
</dbReference>
<reference evidence="7" key="1">
    <citation type="submission" date="2017-06" db="EMBL/GenBank/DDBJ databases">
        <title>Genome sequencing of pathogenic and non-pathogenic strains within Bisgaard taxon 40.</title>
        <authorList>
            <person name="Ladner J.T."/>
            <person name="Lovett S.P."/>
            <person name="Koroleva G."/>
            <person name="Lorch J.M."/>
        </authorList>
    </citation>
    <scope>NUCLEOTIDE SEQUENCE</scope>
    <source>
        <strain evidence="7">27576-1-I1</strain>
    </source>
</reference>
<evidence type="ECO:0000313" key="7">
    <source>
        <dbReference type="EMBL" id="QDJ15412.1"/>
    </source>
</evidence>
<proteinExistence type="inferred from homology"/>
<accession>A0A8E3MHP1</accession>
<dbReference type="RefSeq" id="WP_261920082.1">
    <property type="nucleotide sequence ID" value="NZ_CP022011.1"/>
</dbReference>
<evidence type="ECO:0000256" key="5">
    <source>
        <dbReference type="ARBA" id="ARBA00023172"/>
    </source>
</evidence>
<evidence type="ECO:0000256" key="1">
    <source>
        <dbReference type="ARBA" id="ARBA00004453"/>
    </source>
</evidence>
<keyword evidence="4 6" id="KW-0963">Cytoplasm</keyword>
<evidence type="ECO:0000256" key="4">
    <source>
        <dbReference type="ARBA" id="ARBA00022490"/>
    </source>
</evidence>
<dbReference type="NCBIfam" id="NF001464">
    <property type="entry name" value="PRK00321.1-5"/>
    <property type="match status" value="1"/>
</dbReference>
<comment type="function">
    <text evidence="6">May be involved in recombination.</text>
</comment>
<sequence length="301" mass="34715">MMWFKNLMVYRLTKPLDWQQETLETALAENRFIPCSPQDQSKFGWISPLKGSEILSFYLNGQFLLLARKEEKILPATVVKKAVDERITELEQAQQRKLKKIEKQAIKDDVLAMLLPRAFSRQQHTAMWIDSQSGLIYVESASSKRAEEALALLRKSLGSLPVVPLMFNQDIASTMTQWLKSDEMPNWLNWFEEVELTAENGGVVRCKQLALDSEEVLGHLHSGKLVTKLGLDLEDRFSLVFQDDGSYKRLKFSDIMREKNDDILKEDYAQRFEADFLLQTEDIKRFTEKLIAEFGGIKESA</sequence>
<evidence type="ECO:0000256" key="3">
    <source>
        <dbReference type="ARBA" id="ARBA00022296"/>
    </source>
</evidence>